<dbReference type="InterPro" id="IPR008920">
    <property type="entry name" value="TF_FadR/GntR_C"/>
</dbReference>
<dbReference type="InterPro" id="IPR011711">
    <property type="entry name" value="GntR_C"/>
</dbReference>
<dbReference type="InterPro" id="IPR036388">
    <property type="entry name" value="WH-like_DNA-bd_sf"/>
</dbReference>
<dbReference type="Pfam" id="PF00392">
    <property type="entry name" value="GntR"/>
    <property type="match status" value="1"/>
</dbReference>
<keyword evidence="1" id="KW-0805">Transcription regulation</keyword>
<proteinExistence type="predicted"/>
<keyword evidence="7" id="KW-1185">Reference proteome</keyword>
<feature type="region of interest" description="Disordered" evidence="4">
    <location>
        <begin position="1"/>
        <end position="23"/>
    </location>
</feature>
<dbReference type="Pfam" id="PF07729">
    <property type="entry name" value="FCD"/>
    <property type="match status" value="1"/>
</dbReference>
<dbReference type="SMART" id="SM00895">
    <property type="entry name" value="FCD"/>
    <property type="match status" value="1"/>
</dbReference>
<dbReference type="CDD" id="cd07377">
    <property type="entry name" value="WHTH_GntR"/>
    <property type="match status" value="1"/>
</dbReference>
<gene>
    <name evidence="6" type="ORF">GXW78_03115</name>
</gene>
<dbReference type="SMART" id="SM00345">
    <property type="entry name" value="HTH_GNTR"/>
    <property type="match status" value="1"/>
</dbReference>
<dbReference type="SUPFAM" id="SSF48008">
    <property type="entry name" value="GntR ligand-binding domain-like"/>
    <property type="match status" value="1"/>
</dbReference>
<dbReference type="Proteomes" id="UP000698752">
    <property type="component" value="Unassembled WGS sequence"/>
</dbReference>
<reference evidence="7" key="1">
    <citation type="journal article" date="2021" name="Syst. Appl. Microbiol.">
        <title>Roseomonas hellenica sp. nov., isolated from roots of wild-growing Alkanna tinctoria.</title>
        <authorList>
            <person name="Rat A."/>
            <person name="Naranjo H.D."/>
            <person name="Lebbe L."/>
            <person name="Cnockaert M."/>
            <person name="Krigas N."/>
            <person name="Grigoriadou K."/>
            <person name="Maloupa E."/>
            <person name="Willems A."/>
        </authorList>
    </citation>
    <scope>NUCLEOTIDE SEQUENCE [LARGE SCALE GENOMIC DNA]</scope>
    <source>
        <strain evidence="7">LMG 31159</strain>
    </source>
</reference>
<sequence length="237" mass="25634">MAPKPGNSAKSPSPASVSPAPRRGGTVDYIVADTEDAIHSGRLALGQRLVEADLVRELGVSRSSLREAFNRLSATGLVEIVANRGAVVRRIGRKEVADRFAIREKLEGLAAALTTKHLDEGDNRARFEAAGRYALSGNAGATGTERNRNYELHGVIADLSGNPHLCAMIRPLWLPAVMVEMRRSLHASFWVNSKRDHARIVEAILDRDAVAAEAAMSTHLRTQCEAILSLPARVFGE</sequence>
<evidence type="ECO:0000256" key="1">
    <source>
        <dbReference type="ARBA" id="ARBA00023015"/>
    </source>
</evidence>
<feature type="compositionally biased region" description="Low complexity" evidence="4">
    <location>
        <begin position="8"/>
        <end position="21"/>
    </location>
</feature>
<comment type="caution">
    <text evidence="6">The sequence shown here is derived from an EMBL/GenBank/DDBJ whole genome shotgun (WGS) entry which is preliminary data.</text>
</comment>
<dbReference type="Gene3D" id="1.10.10.10">
    <property type="entry name" value="Winged helix-like DNA-binding domain superfamily/Winged helix DNA-binding domain"/>
    <property type="match status" value="1"/>
</dbReference>
<name>A0ABS5EC98_9PROT</name>
<dbReference type="EMBL" id="JAAEDI010000003">
    <property type="protein sequence ID" value="MBR0648639.1"/>
    <property type="molecule type" value="Genomic_DNA"/>
</dbReference>
<keyword evidence="2" id="KW-0238">DNA-binding</keyword>
<dbReference type="PANTHER" id="PTHR43537:SF24">
    <property type="entry name" value="GLUCONATE OPERON TRANSCRIPTIONAL REPRESSOR"/>
    <property type="match status" value="1"/>
</dbReference>
<feature type="domain" description="HTH gntR-type" evidence="5">
    <location>
        <begin position="24"/>
        <end position="91"/>
    </location>
</feature>
<evidence type="ECO:0000256" key="4">
    <source>
        <dbReference type="SAM" id="MobiDB-lite"/>
    </source>
</evidence>
<dbReference type="PANTHER" id="PTHR43537">
    <property type="entry name" value="TRANSCRIPTIONAL REGULATOR, GNTR FAMILY"/>
    <property type="match status" value="1"/>
</dbReference>
<keyword evidence="3" id="KW-0804">Transcription</keyword>
<dbReference type="SUPFAM" id="SSF46785">
    <property type="entry name" value="Winged helix' DNA-binding domain"/>
    <property type="match status" value="1"/>
</dbReference>
<evidence type="ECO:0000256" key="2">
    <source>
        <dbReference type="ARBA" id="ARBA00023125"/>
    </source>
</evidence>
<dbReference type="RefSeq" id="WP_211865982.1">
    <property type="nucleotide sequence ID" value="NZ_JAAEDI010000003.1"/>
</dbReference>
<dbReference type="InterPro" id="IPR036390">
    <property type="entry name" value="WH_DNA-bd_sf"/>
</dbReference>
<protein>
    <submittedName>
        <fullName evidence="6">GntR family transcriptional regulator</fullName>
    </submittedName>
</protein>
<organism evidence="6 7">
    <name type="scientific">Neoroseomonas terrae</name>
    <dbReference type="NCBI Taxonomy" id="424799"/>
    <lineage>
        <taxon>Bacteria</taxon>
        <taxon>Pseudomonadati</taxon>
        <taxon>Pseudomonadota</taxon>
        <taxon>Alphaproteobacteria</taxon>
        <taxon>Acetobacterales</taxon>
        <taxon>Acetobacteraceae</taxon>
        <taxon>Neoroseomonas</taxon>
    </lineage>
</organism>
<evidence type="ECO:0000259" key="5">
    <source>
        <dbReference type="PROSITE" id="PS50949"/>
    </source>
</evidence>
<dbReference type="Gene3D" id="1.20.120.530">
    <property type="entry name" value="GntR ligand-binding domain-like"/>
    <property type="match status" value="1"/>
</dbReference>
<evidence type="ECO:0000313" key="6">
    <source>
        <dbReference type="EMBL" id="MBR0648639.1"/>
    </source>
</evidence>
<accession>A0ABS5EC98</accession>
<dbReference type="InterPro" id="IPR000524">
    <property type="entry name" value="Tscrpt_reg_HTH_GntR"/>
</dbReference>
<dbReference type="PROSITE" id="PS50949">
    <property type="entry name" value="HTH_GNTR"/>
    <property type="match status" value="1"/>
</dbReference>
<evidence type="ECO:0000256" key="3">
    <source>
        <dbReference type="ARBA" id="ARBA00023163"/>
    </source>
</evidence>
<evidence type="ECO:0000313" key="7">
    <source>
        <dbReference type="Proteomes" id="UP000698752"/>
    </source>
</evidence>